<dbReference type="InterPro" id="IPR016181">
    <property type="entry name" value="Acyl_CoA_acyltransferase"/>
</dbReference>
<dbReference type="Proteomes" id="UP000219329">
    <property type="component" value="Unassembled WGS sequence"/>
</dbReference>
<organism evidence="1 2">
    <name type="scientific">OM182 bacterium MED-G28</name>
    <dbReference type="NCBI Taxonomy" id="1986256"/>
    <lineage>
        <taxon>Bacteria</taxon>
        <taxon>Pseudomonadati</taxon>
        <taxon>Pseudomonadota</taxon>
        <taxon>Gammaproteobacteria</taxon>
        <taxon>OMG group</taxon>
        <taxon>OM182 clade</taxon>
    </lineage>
</organism>
<accession>A0A2A5WD80</accession>
<dbReference type="Gene3D" id="3.40.630.30">
    <property type="match status" value="1"/>
</dbReference>
<keyword evidence="1" id="KW-0808">Transferase</keyword>
<proteinExistence type="predicted"/>
<dbReference type="Pfam" id="PF04339">
    <property type="entry name" value="FemAB_like"/>
    <property type="match status" value="1"/>
</dbReference>
<evidence type="ECO:0000313" key="2">
    <source>
        <dbReference type="Proteomes" id="UP000219329"/>
    </source>
</evidence>
<dbReference type="InterPro" id="IPR007434">
    <property type="entry name" value="FemAB-like"/>
</dbReference>
<dbReference type="AlphaFoldDB" id="A0A2A5WD80"/>
<dbReference type="PANTHER" id="PTHR47017:SF1">
    <property type="entry name" value="ACYL-COA"/>
    <property type="match status" value="1"/>
</dbReference>
<name>A0A2A5WD80_9GAMM</name>
<dbReference type="GO" id="GO:0016740">
    <property type="term" value="F:transferase activity"/>
    <property type="evidence" value="ECO:0007669"/>
    <property type="project" value="UniProtKB-KW"/>
</dbReference>
<protein>
    <submittedName>
        <fullName evidence="1">GNAT family N-acetyltransferase</fullName>
    </submittedName>
</protein>
<dbReference type="EMBL" id="NTJZ01000003">
    <property type="protein sequence ID" value="PDH34505.1"/>
    <property type="molecule type" value="Genomic_DNA"/>
</dbReference>
<reference evidence="1 2" key="1">
    <citation type="submission" date="2017-08" db="EMBL/GenBank/DDBJ databases">
        <title>Fine stratification of microbial communities through a metagenomic profile of the photic zone.</title>
        <authorList>
            <person name="Haro-Moreno J.M."/>
            <person name="Lopez-Perez M."/>
            <person name="De La Torre J."/>
            <person name="Picazo A."/>
            <person name="Camacho A."/>
            <person name="Rodriguez-Valera F."/>
        </authorList>
    </citation>
    <scope>NUCLEOTIDE SEQUENCE [LARGE SCALE GENOMIC DNA]</scope>
    <source>
        <strain evidence="1">MED-G28</strain>
    </source>
</reference>
<evidence type="ECO:0000313" key="1">
    <source>
        <dbReference type="EMBL" id="PDH34505.1"/>
    </source>
</evidence>
<dbReference type="PANTHER" id="PTHR47017">
    <property type="entry name" value="ACYL-COA"/>
    <property type="match status" value="1"/>
</dbReference>
<sequence>MPELELVFVDSIAEIGNKDWNRLAGTKNPFMRYEFLYALESTACTTFETGWKPQHVCLRQKSENRGSDGDAVKTVAVMVLYLKTNSWGEYVFDWSWANAYQSHGLNYYPKFVTASPFTPSVGNRLFIEPDLDRQEIIRIIIEKIKEKAEAIGASSWHVLFPTQKEHEELLKLGAQARIGTQFHWHNRNYTDFDDFLSTFNSRKRKSIRKERKHVIEQGISFRITEGAEILEQQWADFYLFYQSTYLMRGMEAYLERDFFEAIAISMPEQLLLVNAVQEGQDIAAALFFKNEEKLFGRYWGSRRDYQFLHFETCYYQGQEYAIRNKLKSFDSGAQGEHKIQRGFEPMYTYSNHWIANKSFSEAIKNFLTDERGHIDRYRAEAESLLPFKKQA</sequence>
<dbReference type="SUPFAM" id="SSF55729">
    <property type="entry name" value="Acyl-CoA N-acyltransferases (Nat)"/>
    <property type="match status" value="1"/>
</dbReference>
<comment type="caution">
    <text evidence="1">The sequence shown here is derived from an EMBL/GenBank/DDBJ whole genome shotgun (WGS) entry which is preliminary data.</text>
</comment>
<gene>
    <name evidence="1" type="ORF">CNF02_03870</name>
</gene>